<dbReference type="EMBL" id="JARPTC010000019">
    <property type="protein sequence ID" value="MDO7788169.1"/>
    <property type="molecule type" value="Genomic_DNA"/>
</dbReference>
<reference evidence="1" key="1">
    <citation type="journal article" date="2023" name="J. Hazard. Mater.">
        <title>Anaerobic biodegradation of pyrene and benzo[a]pyrene by a new sulfate-reducing Desulforamulus aquiferis strain DSA.</title>
        <authorList>
            <person name="Zhang Z."/>
            <person name="Sun J."/>
            <person name="Gong X."/>
            <person name="Wang C."/>
            <person name="Wang H."/>
        </authorList>
    </citation>
    <scope>NUCLEOTIDE SEQUENCE</scope>
    <source>
        <strain evidence="1">DSA</strain>
    </source>
</reference>
<evidence type="ECO:0000313" key="2">
    <source>
        <dbReference type="Proteomes" id="UP001172911"/>
    </source>
</evidence>
<proteinExistence type="predicted"/>
<accession>A0AAW7ZFR8</accession>
<organism evidence="1 2">
    <name type="scientific">Desulforamulus aquiferis</name>
    <dbReference type="NCBI Taxonomy" id="1397668"/>
    <lineage>
        <taxon>Bacteria</taxon>
        <taxon>Bacillati</taxon>
        <taxon>Bacillota</taxon>
        <taxon>Clostridia</taxon>
        <taxon>Eubacteriales</taxon>
        <taxon>Peptococcaceae</taxon>
        <taxon>Desulforamulus</taxon>
    </lineage>
</organism>
<sequence>MTNEEFQKLVLEQLGSINKRLNSIDEGQERLESKVGSLEEGQIRLESKVGSLEEGQIRLESKVGSLEEGQIRLESKVGSLEKGQIRLESKVDKLEIRIENEVIEKIRGLYDYREVTNDKFDQVIDKLSDIDDSINYALAKIARHEIKLLSKKKLP</sequence>
<keyword evidence="2" id="KW-1185">Reference proteome</keyword>
<reference evidence="1" key="2">
    <citation type="submission" date="2023-03" db="EMBL/GenBank/DDBJ databases">
        <authorList>
            <person name="Zhang Z."/>
        </authorList>
    </citation>
    <scope>NUCLEOTIDE SEQUENCE</scope>
    <source>
        <strain evidence="1">DSA</strain>
    </source>
</reference>
<dbReference type="Gene3D" id="1.20.5.170">
    <property type="match status" value="2"/>
</dbReference>
<comment type="caution">
    <text evidence="1">The sequence shown here is derived from an EMBL/GenBank/DDBJ whole genome shotgun (WGS) entry which is preliminary data.</text>
</comment>
<dbReference type="AlphaFoldDB" id="A0AAW7ZFR8"/>
<dbReference type="SUPFAM" id="SSF57997">
    <property type="entry name" value="Tropomyosin"/>
    <property type="match status" value="1"/>
</dbReference>
<dbReference type="Proteomes" id="UP001172911">
    <property type="component" value="Unassembled WGS sequence"/>
</dbReference>
<name>A0AAW7ZFR8_9FIRM</name>
<protein>
    <submittedName>
        <fullName evidence="1">Uncharacterized protein</fullName>
    </submittedName>
</protein>
<dbReference type="RefSeq" id="WP_304543848.1">
    <property type="nucleotide sequence ID" value="NZ_JARPTC010000019.1"/>
</dbReference>
<evidence type="ECO:0000313" key="1">
    <source>
        <dbReference type="EMBL" id="MDO7788169.1"/>
    </source>
</evidence>
<gene>
    <name evidence="1" type="ORF">P6N53_13140</name>
</gene>